<organism evidence="1 2">
    <name type="scientific">Pleurodeles waltl</name>
    <name type="common">Iberian ribbed newt</name>
    <dbReference type="NCBI Taxonomy" id="8319"/>
    <lineage>
        <taxon>Eukaryota</taxon>
        <taxon>Metazoa</taxon>
        <taxon>Chordata</taxon>
        <taxon>Craniata</taxon>
        <taxon>Vertebrata</taxon>
        <taxon>Euteleostomi</taxon>
        <taxon>Amphibia</taxon>
        <taxon>Batrachia</taxon>
        <taxon>Caudata</taxon>
        <taxon>Salamandroidea</taxon>
        <taxon>Salamandridae</taxon>
        <taxon>Pleurodelinae</taxon>
        <taxon>Pleurodeles</taxon>
    </lineage>
</organism>
<dbReference type="AlphaFoldDB" id="A0AAV7N3H8"/>
<gene>
    <name evidence="1" type="ORF">NDU88_007930</name>
</gene>
<keyword evidence="2" id="KW-1185">Reference proteome</keyword>
<dbReference type="Proteomes" id="UP001066276">
    <property type="component" value="Chromosome 9"/>
</dbReference>
<evidence type="ECO:0000313" key="2">
    <source>
        <dbReference type="Proteomes" id="UP001066276"/>
    </source>
</evidence>
<reference evidence="1" key="1">
    <citation type="journal article" date="2022" name="bioRxiv">
        <title>Sequencing and chromosome-scale assembly of the giantPleurodeles waltlgenome.</title>
        <authorList>
            <person name="Brown T."/>
            <person name="Elewa A."/>
            <person name="Iarovenko S."/>
            <person name="Subramanian E."/>
            <person name="Araus A.J."/>
            <person name="Petzold A."/>
            <person name="Susuki M."/>
            <person name="Suzuki K.-i.T."/>
            <person name="Hayashi T."/>
            <person name="Toyoda A."/>
            <person name="Oliveira C."/>
            <person name="Osipova E."/>
            <person name="Leigh N.D."/>
            <person name="Simon A."/>
            <person name="Yun M.H."/>
        </authorList>
    </citation>
    <scope>NUCLEOTIDE SEQUENCE</scope>
    <source>
        <strain evidence="1">20211129_DDA</strain>
        <tissue evidence="1">Liver</tissue>
    </source>
</reference>
<accession>A0AAV7N3H8</accession>
<sequence length="148" mass="17010">MSAEFGSIEEDEWRRCDDEDLVLQEVKRYVMDGWPGRNSIAAEIEPYGKVWDELDIENELLFKNGKCIPPKVMYGNGMQSCECLKEMGSCEQQEVMENGSCEGENVMELDDRDVNVNVNVTRDDNSVASRVKSYVRTRRQPAKIKDFV</sequence>
<dbReference type="EMBL" id="JANPWB010000013">
    <property type="protein sequence ID" value="KAJ1110580.1"/>
    <property type="molecule type" value="Genomic_DNA"/>
</dbReference>
<protein>
    <submittedName>
        <fullName evidence="1">Uncharacterized protein</fullName>
    </submittedName>
</protein>
<name>A0AAV7N3H8_PLEWA</name>
<comment type="caution">
    <text evidence="1">The sequence shown here is derived from an EMBL/GenBank/DDBJ whole genome shotgun (WGS) entry which is preliminary data.</text>
</comment>
<evidence type="ECO:0000313" key="1">
    <source>
        <dbReference type="EMBL" id="KAJ1110580.1"/>
    </source>
</evidence>
<proteinExistence type="predicted"/>